<dbReference type="Pfam" id="PF09367">
    <property type="entry name" value="CpeS"/>
    <property type="match status" value="1"/>
</dbReference>
<comment type="similarity">
    <text evidence="1 3">Belongs to the CpcS/CpeS biliprotein lyase family.</text>
</comment>
<protein>
    <recommendedName>
        <fullName evidence="3">Chromophore lyase CpcS/CpeS</fullName>
        <ecNumber evidence="3">4.-.-.-</ecNumber>
    </recommendedName>
</protein>
<evidence type="ECO:0000256" key="3">
    <source>
        <dbReference type="HAMAP-Rule" id="MF_01459"/>
    </source>
</evidence>
<dbReference type="HAMAP" id="MF_01459">
    <property type="entry name" value="Chrphore_lyase_CpxS"/>
    <property type="match status" value="1"/>
</dbReference>
<sequence>MISTNSINTRVESLAVNYFQRSQGKWKSQRRYYMLNQETEPQEVESILTVEYLEQGTPELLELAQLHQLEQPNILVCGTKVAWSSNYTNRNRKASEGSTIFGIAGNQLYRDRGFATDKPIIAICSFTNPDTLCLRTEYNNSVFEEEVKLVGQNYRTRQTIISRAQKEITIGQYLETRIK</sequence>
<dbReference type="EC" id="4.-.-.-" evidence="3"/>
<evidence type="ECO:0000313" key="5">
    <source>
        <dbReference type="Proteomes" id="UP000320055"/>
    </source>
</evidence>
<name>A0A563W3J9_9CYAN</name>
<evidence type="ECO:0000256" key="2">
    <source>
        <dbReference type="ARBA" id="ARBA00023239"/>
    </source>
</evidence>
<comment type="function">
    <text evidence="3">Covalently attaches a chromophore to Cys residue(s) of phycobiliproteins.</text>
</comment>
<keyword evidence="5" id="KW-1185">Reference proteome</keyword>
<evidence type="ECO:0000256" key="1">
    <source>
        <dbReference type="ARBA" id="ARBA00010681"/>
    </source>
</evidence>
<proteinExistence type="inferred from homology"/>
<keyword evidence="2 3" id="KW-0456">Lyase</keyword>
<organism evidence="4 5">
    <name type="scientific">Hyella patelloides LEGE 07179</name>
    <dbReference type="NCBI Taxonomy" id="945734"/>
    <lineage>
        <taxon>Bacteria</taxon>
        <taxon>Bacillati</taxon>
        <taxon>Cyanobacteriota</taxon>
        <taxon>Cyanophyceae</taxon>
        <taxon>Pleurocapsales</taxon>
        <taxon>Hyellaceae</taxon>
        <taxon>Hyella</taxon>
    </lineage>
</organism>
<dbReference type="InterPro" id="IPR018536">
    <property type="entry name" value="CpcS/CpeS"/>
</dbReference>
<dbReference type="Proteomes" id="UP000320055">
    <property type="component" value="Unassembled WGS sequence"/>
</dbReference>
<dbReference type="RefSeq" id="WP_144867449.1">
    <property type="nucleotide sequence ID" value="NZ_LR213830.1"/>
</dbReference>
<dbReference type="InterPro" id="IPR012674">
    <property type="entry name" value="Calycin"/>
</dbReference>
<dbReference type="OrthoDB" id="484684at2"/>
<dbReference type="Gene3D" id="2.40.128.20">
    <property type="match status" value="1"/>
</dbReference>
<dbReference type="GO" id="GO:0016829">
    <property type="term" value="F:lyase activity"/>
    <property type="evidence" value="ECO:0007669"/>
    <property type="project" value="UniProtKB-KW"/>
</dbReference>
<dbReference type="AlphaFoldDB" id="A0A563W3J9"/>
<gene>
    <name evidence="4" type="primary">cpeS</name>
    <name evidence="3" type="synonym">cpcS</name>
    <name evidence="4" type="ORF">H1P_720004</name>
</gene>
<reference evidence="4 5" key="1">
    <citation type="submission" date="2019-01" db="EMBL/GenBank/DDBJ databases">
        <authorList>
            <person name="Brito A."/>
        </authorList>
    </citation>
    <scope>NUCLEOTIDE SEQUENCE [LARGE SCALE GENOMIC DNA]</scope>
    <source>
        <strain evidence="4">1</strain>
    </source>
</reference>
<accession>A0A563W3J9</accession>
<dbReference type="GO" id="GO:0017006">
    <property type="term" value="P:protein-tetrapyrrole linkage"/>
    <property type="evidence" value="ECO:0007669"/>
    <property type="project" value="UniProtKB-UniRule"/>
</dbReference>
<evidence type="ECO:0000313" key="4">
    <source>
        <dbReference type="EMBL" id="VEP18248.1"/>
    </source>
</evidence>
<dbReference type="EMBL" id="CAACVJ010000679">
    <property type="protein sequence ID" value="VEP18248.1"/>
    <property type="molecule type" value="Genomic_DNA"/>
</dbReference>